<organism evidence="3 4">
    <name type="scientific">Candidatus Moanibacter tarae</name>
    <dbReference type="NCBI Taxonomy" id="2200854"/>
    <lineage>
        <taxon>Bacteria</taxon>
        <taxon>Pseudomonadati</taxon>
        <taxon>Verrucomicrobiota</taxon>
        <taxon>Opitutia</taxon>
        <taxon>Puniceicoccales</taxon>
        <taxon>Puniceicoccales incertae sedis</taxon>
        <taxon>Candidatus Moanibacter</taxon>
    </lineage>
</organism>
<accession>A0A2Z4AN94</accession>
<dbReference type="Gene3D" id="3.40.50.720">
    <property type="entry name" value="NAD(P)-binding Rossmann-like Domain"/>
    <property type="match status" value="1"/>
</dbReference>
<dbReference type="AlphaFoldDB" id="A0A2Z4AN94"/>
<evidence type="ECO:0000256" key="1">
    <source>
        <dbReference type="ARBA" id="ARBA00006484"/>
    </source>
</evidence>
<dbReference type="EC" id="1.1.1.333" evidence="3"/>
<dbReference type="Proteomes" id="UP000247465">
    <property type="component" value="Chromosome"/>
</dbReference>
<protein>
    <submittedName>
        <fullName evidence="3">Decaprenylphosphoryl-2-keto-beta-D-erythro-pentose reductase</fullName>
        <ecNumber evidence="3">1.1.1.333</ecNumber>
    </submittedName>
</protein>
<dbReference type="GO" id="GO:0016491">
    <property type="term" value="F:oxidoreductase activity"/>
    <property type="evidence" value="ECO:0007669"/>
    <property type="project" value="UniProtKB-KW"/>
</dbReference>
<sequence>MEPRERKKALILGATSSIAQAVARELARMDYDFHLVARDRERLKAVGADLRARSTCRCSEQVFDFVEMERHSEVMEGAKEALGGLDLALIAYGTMGNQRECETNFGRVQEEVTTNFTSVASILNLLTGFFEKQGSGSLAIITSVAGDRGRKRNYIYGSTKGAISIYAQGLRNRLCRKGVHVLTIKPGFVDTPLTAHLVKNRFYVKPEVIAKDIVKALRKKREVVYTPWYWFWIMWGIRIIPERIFKHFQL</sequence>
<dbReference type="PRINTS" id="PR00081">
    <property type="entry name" value="GDHRDH"/>
</dbReference>
<dbReference type="PANTHER" id="PTHR43669:SF6">
    <property type="entry name" value="DECAPRENYLPHOSPHORYL-2-KETO-BETA-D-ERYTHRO-PENTOSE REDUCTASE"/>
    <property type="match status" value="1"/>
</dbReference>
<dbReference type="KEGG" id="mtar:DF168_02074"/>
<dbReference type="SUPFAM" id="SSF51735">
    <property type="entry name" value="NAD(P)-binding Rossmann-fold domains"/>
    <property type="match status" value="1"/>
</dbReference>
<evidence type="ECO:0000313" key="4">
    <source>
        <dbReference type="Proteomes" id="UP000247465"/>
    </source>
</evidence>
<dbReference type="Pfam" id="PF00106">
    <property type="entry name" value="adh_short"/>
    <property type="match status" value="1"/>
</dbReference>
<dbReference type="PANTHER" id="PTHR43669">
    <property type="entry name" value="5-KETO-D-GLUCONATE 5-REDUCTASE"/>
    <property type="match status" value="1"/>
</dbReference>
<dbReference type="EMBL" id="CP029803">
    <property type="protein sequence ID" value="AWT60850.1"/>
    <property type="molecule type" value="Genomic_DNA"/>
</dbReference>
<dbReference type="InterPro" id="IPR020904">
    <property type="entry name" value="Sc_DH/Rdtase_CS"/>
</dbReference>
<name>A0A2Z4AN94_9BACT</name>
<keyword evidence="2 3" id="KW-0560">Oxidoreductase</keyword>
<proteinExistence type="inferred from homology"/>
<evidence type="ECO:0000313" key="3">
    <source>
        <dbReference type="EMBL" id="AWT60850.1"/>
    </source>
</evidence>
<evidence type="ECO:0000256" key="2">
    <source>
        <dbReference type="ARBA" id="ARBA00023002"/>
    </source>
</evidence>
<dbReference type="InterPro" id="IPR036291">
    <property type="entry name" value="NAD(P)-bd_dom_sf"/>
</dbReference>
<comment type="similarity">
    <text evidence="1">Belongs to the short-chain dehydrogenases/reductases (SDR) family.</text>
</comment>
<dbReference type="InterPro" id="IPR002347">
    <property type="entry name" value="SDR_fam"/>
</dbReference>
<gene>
    <name evidence="3" type="primary">dprE2</name>
    <name evidence="3" type="ORF">DF168_02074</name>
</gene>
<reference evidence="3 4" key="1">
    <citation type="submission" date="2018-06" db="EMBL/GenBank/DDBJ databases">
        <title>Draft Genome Sequence of a Novel Marine Bacterium Related to the Verrucomicrobia.</title>
        <authorList>
            <person name="Vosseberg J."/>
            <person name="Martijn J."/>
            <person name="Ettema T.J.G."/>
        </authorList>
    </citation>
    <scope>NUCLEOTIDE SEQUENCE [LARGE SCALE GENOMIC DNA]</scope>
    <source>
        <strain evidence="3">TARA_B100001123</strain>
    </source>
</reference>
<dbReference type="PROSITE" id="PS00061">
    <property type="entry name" value="ADH_SHORT"/>
    <property type="match status" value="1"/>
</dbReference>
<dbReference type="NCBIfam" id="NF005489">
    <property type="entry name" value="PRK07102.1"/>
    <property type="match status" value="1"/>
</dbReference>